<sequence>MYRLICRVLAGSSKSWKLGCLLSELGITKSLFLIVSSACRTFSIGVVKNWRWRSSSSSLSVDLYPAYHTICVKDAL</sequence>
<name>A0AAV8TJE3_9ROSI</name>
<dbReference type="Proteomes" id="UP001159364">
    <property type="component" value="Linkage Group LG05"/>
</dbReference>
<comment type="caution">
    <text evidence="1">The sequence shown here is derived from an EMBL/GenBank/DDBJ whole genome shotgun (WGS) entry which is preliminary data.</text>
</comment>
<dbReference type="AlphaFoldDB" id="A0AAV8TJE3"/>
<gene>
    <name evidence="1" type="ORF">K2173_022343</name>
</gene>
<evidence type="ECO:0000313" key="2">
    <source>
        <dbReference type="Proteomes" id="UP001159364"/>
    </source>
</evidence>
<dbReference type="EMBL" id="JAIWQS010000005">
    <property type="protein sequence ID" value="KAJ8766284.1"/>
    <property type="molecule type" value="Genomic_DNA"/>
</dbReference>
<proteinExistence type="predicted"/>
<keyword evidence="2" id="KW-1185">Reference proteome</keyword>
<evidence type="ECO:0000313" key="1">
    <source>
        <dbReference type="EMBL" id="KAJ8766284.1"/>
    </source>
</evidence>
<protein>
    <submittedName>
        <fullName evidence="1">Uncharacterized protein</fullName>
    </submittedName>
</protein>
<accession>A0AAV8TJE3</accession>
<organism evidence="1 2">
    <name type="scientific">Erythroxylum novogranatense</name>
    <dbReference type="NCBI Taxonomy" id="1862640"/>
    <lineage>
        <taxon>Eukaryota</taxon>
        <taxon>Viridiplantae</taxon>
        <taxon>Streptophyta</taxon>
        <taxon>Embryophyta</taxon>
        <taxon>Tracheophyta</taxon>
        <taxon>Spermatophyta</taxon>
        <taxon>Magnoliopsida</taxon>
        <taxon>eudicotyledons</taxon>
        <taxon>Gunneridae</taxon>
        <taxon>Pentapetalae</taxon>
        <taxon>rosids</taxon>
        <taxon>fabids</taxon>
        <taxon>Malpighiales</taxon>
        <taxon>Erythroxylaceae</taxon>
        <taxon>Erythroxylum</taxon>
    </lineage>
</organism>
<reference evidence="1 2" key="1">
    <citation type="submission" date="2021-09" db="EMBL/GenBank/DDBJ databases">
        <title>Genomic insights and catalytic innovation underlie evolution of tropane alkaloids biosynthesis.</title>
        <authorList>
            <person name="Wang Y.-J."/>
            <person name="Tian T."/>
            <person name="Huang J.-P."/>
            <person name="Huang S.-X."/>
        </authorList>
    </citation>
    <scope>NUCLEOTIDE SEQUENCE [LARGE SCALE GENOMIC DNA]</scope>
    <source>
        <strain evidence="1">KIB-2018</strain>
        <tissue evidence="1">Leaf</tissue>
    </source>
</reference>